<dbReference type="RefSeq" id="WP_154525801.1">
    <property type="nucleotide sequence ID" value="NZ_JAQYJL010000021.1"/>
</dbReference>
<evidence type="ECO:0000256" key="1">
    <source>
        <dbReference type="ARBA" id="ARBA00004651"/>
    </source>
</evidence>
<keyword evidence="12" id="KW-1185">Reference proteome</keyword>
<keyword evidence="3 9" id="KW-0813">Transport</keyword>
<proteinExistence type="inferred from homology"/>
<dbReference type="GO" id="GO:0006865">
    <property type="term" value="P:amino acid transport"/>
    <property type="evidence" value="ECO:0007669"/>
    <property type="project" value="UniProtKB-KW"/>
</dbReference>
<dbReference type="NCBIfam" id="TIGR01726">
    <property type="entry name" value="HEQRo_perm_3TM"/>
    <property type="match status" value="1"/>
</dbReference>
<accession>A0A6L5X737</accession>
<dbReference type="Proteomes" id="UP000481852">
    <property type="component" value="Unassembled WGS sequence"/>
</dbReference>
<name>A0A6L5X737_9FIRM</name>
<sequence>MNWLKSIGEAFYNAWVPEKRYLAYLSGLRMTLLISLFAVILGILIGILIAVTRVSSRHTKSPVVKLLNKLAVLYVTVIRGTPMIVQILIIYNLIFTSPNTNPVIVGAVCCGINSGAYVAEIIRAGIESIPIGQMEAGRSLGMPYRMTMTTIILPQAIRNILPALGNEFISLIKETSVISIIAVNDLTKMAGYVGSRTWDVIPPYVIAALFYLAMTLGLSKILSMVEHRMEKGTRK</sequence>
<dbReference type="AlphaFoldDB" id="A0A6L5X737"/>
<evidence type="ECO:0000313" key="11">
    <source>
        <dbReference type="EMBL" id="MSS15203.1"/>
    </source>
</evidence>
<protein>
    <submittedName>
        <fullName evidence="11">Amino acid ABC transporter permease</fullName>
    </submittedName>
</protein>
<dbReference type="PANTHER" id="PTHR30614:SF20">
    <property type="entry name" value="GLUTAMINE TRANSPORT SYSTEM PERMEASE PROTEIN GLNP"/>
    <property type="match status" value="1"/>
</dbReference>
<evidence type="ECO:0000256" key="8">
    <source>
        <dbReference type="ARBA" id="ARBA00023136"/>
    </source>
</evidence>
<dbReference type="InterPro" id="IPR000515">
    <property type="entry name" value="MetI-like"/>
</dbReference>
<dbReference type="InterPro" id="IPR010065">
    <property type="entry name" value="AA_ABC_transptr_permease_3TM"/>
</dbReference>
<evidence type="ECO:0000256" key="4">
    <source>
        <dbReference type="ARBA" id="ARBA00022475"/>
    </source>
</evidence>
<evidence type="ECO:0000259" key="10">
    <source>
        <dbReference type="PROSITE" id="PS50928"/>
    </source>
</evidence>
<dbReference type="GO" id="GO:0043190">
    <property type="term" value="C:ATP-binding cassette (ABC) transporter complex"/>
    <property type="evidence" value="ECO:0007669"/>
    <property type="project" value="InterPro"/>
</dbReference>
<feature type="transmembrane region" description="Helical" evidence="9">
    <location>
        <begin position="71"/>
        <end position="94"/>
    </location>
</feature>
<keyword evidence="8 9" id="KW-0472">Membrane</keyword>
<dbReference type="InterPro" id="IPR035906">
    <property type="entry name" value="MetI-like_sf"/>
</dbReference>
<dbReference type="Pfam" id="PF00528">
    <property type="entry name" value="BPD_transp_1"/>
    <property type="match status" value="1"/>
</dbReference>
<comment type="similarity">
    <text evidence="2">Belongs to the binding-protein-dependent transport system permease family. HisMQ subfamily.</text>
</comment>
<evidence type="ECO:0000256" key="3">
    <source>
        <dbReference type="ARBA" id="ARBA00022448"/>
    </source>
</evidence>
<dbReference type="FunFam" id="1.10.3720.10:FF:000033">
    <property type="entry name" value="Polar amino acid ABC transporter permease"/>
    <property type="match status" value="1"/>
</dbReference>
<evidence type="ECO:0000256" key="7">
    <source>
        <dbReference type="ARBA" id="ARBA00022989"/>
    </source>
</evidence>
<dbReference type="PROSITE" id="PS50928">
    <property type="entry name" value="ABC_TM1"/>
    <property type="match status" value="1"/>
</dbReference>
<keyword evidence="7 9" id="KW-1133">Transmembrane helix</keyword>
<reference evidence="11 12" key="1">
    <citation type="submission" date="2019-08" db="EMBL/GenBank/DDBJ databases">
        <title>In-depth cultivation of the pig gut microbiome towards novel bacterial diversity and tailored functional studies.</title>
        <authorList>
            <person name="Wylensek D."/>
            <person name="Hitch T.C.A."/>
            <person name="Clavel T."/>
        </authorList>
    </citation>
    <scope>NUCLEOTIDE SEQUENCE [LARGE SCALE GENOMIC DNA]</scope>
    <source>
        <strain evidence="11 12">Oil+RF-744-WCA-WT-11</strain>
    </source>
</reference>
<dbReference type="Gene3D" id="1.10.3720.10">
    <property type="entry name" value="MetI-like"/>
    <property type="match status" value="1"/>
</dbReference>
<comment type="subcellular location">
    <subcellularLocation>
        <location evidence="1 9">Cell membrane</location>
        <topology evidence="1 9">Multi-pass membrane protein</topology>
    </subcellularLocation>
</comment>
<dbReference type="SUPFAM" id="SSF161098">
    <property type="entry name" value="MetI-like"/>
    <property type="match status" value="1"/>
</dbReference>
<dbReference type="CDD" id="cd06261">
    <property type="entry name" value="TM_PBP2"/>
    <property type="match status" value="1"/>
</dbReference>
<dbReference type="EMBL" id="VULZ01000009">
    <property type="protein sequence ID" value="MSS15203.1"/>
    <property type="molecule type" value="Genomic_DNA"/>
</dbReference>
<evidence type="ECO:0000256" key="6">
    <source>
        <dbReference type="ARBA" id="ARBA00022970"/>
    </source>
</evidence>
<evidence type="ECO:0000256" key="9">
    <source>
        <dbReference type="RuleBase" id="RU363032"/>
    </source>
</evidence>
<feature type="domain" description="ABC transmembrane type-1" evidence="10">
    <location>
        <begin position="28"/>
        <end position="222"/>
    </location>
</feature>
<gene>
    <name evidence="11" type="ORF">FYJ35_09180</name>
</gene>
<organism evidence="11 12">
    <name type="scientific">Porcincola intestinalis</name>
    <dbReference type="NCBI Taxonomy" id="2606632"/>
    <lineage>
        <taxon>Bacteria</taxon>
        <taxon>Bacillati</taxon>
        <taxon>Bacillota</taxon>
        <taxon>Clostridia</taxon>
        <taxon>Lachnospirales</taxon>
        <taxon>Lachnospiraceae</taxon>
        <taxon>Porcincola</taxon>
    </lineage>
</organism>
<dbReference type="PANTHER" id="PTHR30614">
    <property type="entry name" value="MEMBRANE COMPONENT OF AMINO ACID ABC TRANSPORTER"/>
    <property type="match status" value="1"/>
</dbReference>
<keyword evidence="4" id="KW-1003">Cell membrane</keyword>
<evidence type="ECO:0000256" key="2">
    <source>
        <dbReference type="ARBA" id="ARBA00010072"/>
    </source>
</evidence>
<dbReference type="InterPro" id="IPR043429">
    <property type="entry name" value="ArtM/GltK/GlnP/TcyL/YhdX-like"/>
</dbReference>
<keyword evidence="6" id="KW-0029">Amino-acid transport</keyword>
<evidence type="ECO:0000313" key="12">
    <source>
        <dbReference type="Proteomes" id="UP000481852"/>
    </source>
</evidence>
<evidence type="ECO:0000256" key="5">
    <source>
        <dbReference type="ARBA" id="ARBA00022692"/>
    </source>
</evidence>
<dbReference type="GO" id="GO:0022857">
    <property type="term" value="F:transmembrane transporter activity"/>
    <property type="evidence" value="ECO:0007669"/>
    <property type="project" value="InterPro"/>
</dbReference>
<keyword evidence="5 9" id="KW-0812">Transmembrane</keyword>
<feature type="transmembrane region" description="Helical" evidence="9">
    <location>
        <begin position="30"/>
        <end position="51"/>
    </location>
</feature>
<comment type="caution">
    <text evidence="11">The sequence shown here is derived from an EMBL/GenBank/DDBJ whole genome shotgun (WGS) entry which is preliminary data.</text>
</comment>
<feature type="transmembrane region" description="Helical" evidence="9">
    <location>
        <begin position="204"/>
        <end position="225"/>
    </location>
</feature>